<dbReference type="RefSeq" id="XP_023623897.1">
    <property type="nucleotide sequence ID" value="XM_023768129.1"/>
</dbReference>
<dbReference type="AlphaFoldDB" id="A0A2D3V3D1"/>
<feature type="binding site" evidence="19">
    <location>
        <position position="228"/>
    </location>
    <ligand>
        <name>Mg(2+)</name>
        <dbReference type="ChEBI" id="CHEBI:18420"/>
        <label>2</label>
    </ligand>
</feature>
<evidence type="ECO:0000256" key="10">
    <source>
        <dbReference type="ARBA" id="ARBA00022741"/>
    </source>
</evidence>
<evidence type="ECO:0000256" key="11">
    <source>
        <dbReference type="ARBA" id="ARBA00022792"/>
    </source>
</evidence>
<keyword evidence="11" id="KW-0999">Mitochondrion inner membrane</keyword>
<dbReference type="Proteomes" id="UP000225277">
    <property type="component" value="Unassembled WGS sequence"/>
</dbReference>
<evidence type="ECO:0000256" key="1">
    <source>
        <dbReference type="ARBA" id="ARBA00004273"/>
    </source>
</evidence>
<name>A0A2D3V3D1_9PEZI</name>
<dbReference type="EMBL" id="FJUY01000003">
    <property type="protein sequence ID" value="CZT17004.1"/>
    <property type="molecule type" value="Genomic_DNA"/>
</dbReference>
<evidence type="ECO:0000256" key="4">
    <source>
        <dbReference type="ARBA" id="ARBA00005150"/>
    </source>
</evidence>
<organism evidence="20 21">
    <name type="scientific">Ramularia collo-cygni</name>
    <dbReference type="NCBI Taxonomy" id="112498"/>
    <lineage>
        <taxon>Eukaryota</taxon>
        <taxon>Fungi</taxon>
        <taxon>Dikarya</taxon>
        <taxon>Ascomycota</taxon>
        <taxon>Pezizomycotina</taxon>
        <taxon>Dothideomycetes</taxon>
        <taxon>Dothideomycetidae</taxon>
        <taxon>Mycosphaerellales</taxon>
        <taxon>Mycosphaerellaceae</taxon>
        <taxon>Ramularia</taxon>
    </lineage>
</organism>
<keyword evidence="14" id="KW-0496">Mitochondrion</keyword>
<dbReference type="GO" id="GO:0004326">
    <property type="term" value="F:tetrahydrofolylpolyglutamate synthase activity"/>
    <property type="evidence" value="ECO:0007669"/>
    <property type="project" value="UniProtKB-EC"/>
</dbReference>
<evidence type="ECO:0000256" key="2">
    <source>
        <dbReference type="ARBA" id="ARBA00004305"/>
    </source>
</evidence>
<evidence type="ECO:0000256" key="18">
    <source>
        <dbReference type="PIRSR" id="PIRSR038895-1"/>
    </source>
</evidence>
<evidence type="ECO:0000256" key="15">
    <source>
        <dbReference type="ARBA" id="ARBA00023136"/>
    </source>
</evidence>
<dbReference type="PIRSF" id="PIRSF038895">
    <property type="entry name" value="FPGS"/>
    <property type="match status" value="1"/>
</dbReference>
<dbReference type="FunFam" id="3.40.1190.10:FF:000009">
    <property type="entry name" value="Folylpolyglutamate synthase"/>
    <property type="match status" value="1"/>
</dbReference>
<keyword evidence="7 17" id="KW-0554">One-carbon metabolism</keyword>
<evidence type="ECO:0000256" key="5">
    <source>
        <dbReference type="ARBA" id="ARBA00008276"/>
    </source>
</evidence>
<comment type="subcellular location">
    <subcellularLocation>
        <location evidence="3">Cytoplasm</location>
    </subcellularLocation>
    <subcellularLocation>
        <location evidence="1">Mitochondrion inner membrane</location>
    </subcellularLocation>
    <subcellularLocation>
        <location evidence="2">Mitochondrion matrix</location>
    </subcellularLocation>
</comment>
<dbReference type="Gene3D" id="3.90.190.20">
    <property type="entry name" value="Mur ligase, C-terminal domain"/>
    <property type="match status" value="1"/>
</dbReference>
<comment type="similarity">
    <text evidence="5 17">Belongs to the folylpolyglutamate synthase family.</text>
</comment>
<dbReference type="UniPathway" id="UPA00850"/>
<dbReference type="SUPFAM" id="SSF53623">
    <property type="entry name" value="MurD-like peptide ligases, catalytic domain"/>
    <property type="match status" value="1"/>
</dbReference>
<dbReference type="GO" id="GO:0005829">
    <property type="term" value="C:cytosol"/>
    <property type="evidence" value="ECO:0007669"/>
    <property type="project" value="TreeGrafter"/>
</dbReference>
<keyword evidence="10 18" id="KW-0547">Nucleotide-binding</keyword>
<dbReference type="EC" id="6.3.2.17" evidence="17"/>
<evidence type="ECO:0000256" key="9">
    <source>
        <dbReference type="ARBA" id="ARBA00022723"/>
    </source>
</evidence>
<dbReference type="Gene3D" id="3.40.1190.10">
    <property type="entry name" value="Mur-like, catalytic domain"/>
    <property type="match status" value="1"/>
</dbReference>
<dbReference type="InterPro" id="IPR018109">
    <property type="entry name" value="Folylpolyglutamate_synth_CS"/>
</dbReference>
<dbReference type="GO" id="GO:0046872">
    <property type="term" value="F:metal ion binding"/>
    <property type="evidence" value="ECO:0007669"/>
    <property type="project" value="UniProtKB-KW"/>
</dbReference>
<dbReference type="OrthoDB" id="5212574at2759"/>
<dbReference type="PANTHER" id="PTHR11136:SF5">
    <property type="entry name" value="FOLYLPOLYGLUTAMATE SYNTHASE, MITOCHONDRIAL"/>
    <property type="match status" value="1"/>
</dbReference>
<keyword evidence="9 19" id="KW-0479">Metal-binding</keyword>
<comment type="pathway">
    <text evidence="4 17">Cofactor biosynthesis; tetrahydrofolylpolyglutamate biosynthesis.</text>
</comment>
<evidence type="ECO:0000256" key="17">
    <source>
        <dbReference type="PIRNR" id="PIRNR038895"/>
    </source>
</evidence>
<keyword evidence="21" id="KW-1185">Reference proteome</keyword>
<sequence length="528" mass="58008">MSPYRQCAKRLVVMQKRSYNSGRDYNAAVVALNGLQSNFSAVEAIRKLGPGSNKRSLPDMINWVRRIGYEPPEFDLLNPVHIAGTKGKGSTSSFISSILGQYLPMKSSIHAERLPSPVGLYTSPHLRFIRERIKINNEPISEDLFAECFWEVWDRLEATKVSTGHDGSRAIGDKPVYFHYLTLMALHCYMKEKVGTAIVECGIGGEYDTTNILVKPSVTGITSLGIDHEALLGDTIESIAWHKAGIFKKGVPAFSVTQPTEALEVLHTRAKELGAELHIVPLHEAVRHVELGLQGEFQALNASLAIAVSAAHLQRLGYTGVPDPFDPASKLPAEFIEGLKTTRLGGRCEKRTDLKSSHLTWYIDGGHTLESIDVAGRWFATNSKKSDGENALRILVFNQQTRDASFLARRLHDTLATALQDEHPFQHAIFCPNTTYLNAGYKPDLVSINTNKDDVNSLRVQQELGKTWDGIDPKSTVHVVGTIEEAVALARNISAGRKADVLTTGSLHLVGGLIEVLEGEEDATSTKL</sequence>
<gene>
    <name evidence="20" type="ORF">RCC_02836</name>
</gene>
<keyword evidence="13 19" id="KW-0460">Magnesium</keyword>
<comment type="function">
    <text evidence="17">Catalyzes conversion of folates to polyglutamate derivatives allowing concentration of folate compounds in the cell and the intracellular retention of these cofactors, which are important substrates for most of the folate-dependent enzymes that are involved in one-carbon transfer reactions involved in purine, pyrimidine and amino acid synthesis.</text>
</comment>
<dbReference type="GO" id="GO:0005759">
    <property type="term" value="C:mitochondrial matrix"/>
    <property type="evidence" value="ECO:0007669"/>
    <property type="project" value="UniProtKB-SubCell"/>
</dbReference>
<comment type="catalytic activity">
    <reaction evidence="16 17">
        <text>(6S)-5,6,7,8-tetrahydrofolyl-(gamma-L-Glu)(n) + L-glutamate + ATP = (6S)-5,6,7,8-tetrahydrofolyl-(gamma-L-Glu)(n+1) + ADP + phosphate + H(+)</text>
        <dbReference type="Rhea" id="RHEA:10580"/>
        <dbReference type="Rhea" id="RHEA-COMP:14738"/>
        <dbReference type="Rhea" id="RHEA-COMP:14740"/>
        <dbReference type="ChEBI" id="CHEBI:15378"/>
        <dbReference type="ChEBI" id="CHEBI:29985"/>
        <dbReference type="ChEBI" id="CHEBI:30616"/>
        <dbReference type="ChEBI" id="CHEBI:43474"/>
        <dbReference type="ChEBI" id="CHEBI:141005"/>
        <dbReference type="ChEBI" id="CHEBI:456216"/>
        <dbReference type="EC" id="6.3.2.17"/>
    </reaction>
</comment>
<dbReference type="STRING" id="112498.A0A2D3V3D1"/>
<dbReference type="InterPro" id="IPR036615">
    <property type="entry name" value="Mur_ligase_C_dom_sf"/>
</dbReference>
<keyword evidence="15" id="KW-0472">Membrane</keyword>
<dbReference type="GO" id="GO:0006730">
    <property type="term" value="P:one-carbon metabolic process"/>
    <property type="evidence" value="ECO:0007669"/>
    <property type="project" value="UniProtKB-KW"/>
</dbReference>
<feature type="binding site" evidence="18">
    <location>
        <position position="347"/>
    </location>
    <ligand>
        <name>ATP</name>
        <dbReference type="ChEBI" id="CHEBI:30616"/>
    </ligand>
</feature>
<dbReference type="InterPro" id="IPR001645">
    <property type="entry name" value="Folylpolyglutamate_synth"/>
</dbReference>
<feature type="binding site" evidence="19">
    <location>
        <position position="123"/>
    </location>
    <ligand>
        <name>Mg(2+)</name>
        <dbReference type="ChEBI" id="CHEBI:18420"/>
        <label>1</label>
    </ligand>
</feature>
<evidence type="ECO:0000256" key="14">
    <source>
        <dbReference type="ARBA" id="ARBA00023128"/>
    </source>
</evidence>
<keyword evidence="8 17" id="KW-0436">Ligase</keyword>
<comment type="cofactor">
    <cofactor evidence="17">
        <name>a monovalent cation</name>
        <dbReference type="ChEBI" id="CHEBI:60242"/>
    </cofactor>
    <text evidence="17">A monovalent cation.</text>
</comment>
<evidence type="ECO:0000256" key="3">
    <source>
        <dbReference type="ARBA" id="ARBA00004496"/>
    </source>
</evidence>
<proteinExistence type="inferred from homology"/>
<evidence type="ECO:0000256" key="7">
    <source>
        <dbReference type="ARBA" id="ARBA00022563"/>
    </source>
</evidence>
<dbReference type="InterPro" id="IPR023600">
    <property type="entry name" value="Folylpolyglutamate_synth_euk"/>
</dbReference>
<dbReference type="PANTHER" id="PTHR11136">
    <property type="entry name" value="FOLYLPOLYGLUTAMATE SYNTHASE-RELATED"/>
    <property type="match status" value="1"/>
</dbReference>
<evidence type="ECO:0000256" key="19">
    <source>
        <dbReference type="PIRSR" id="PIRSR038895-2"/>
    </source>
</evidence>
<dbReference type="NCBIfam" id="TIGR01499">
    <property type="entry name" value="folC"/>
    <property type="match status" value="1"/>
</dbReference>
<evidence type="ECO:0000256" key="13">
    <source>
        <dbReference type="ARBA" id="ARBA00022842"/>
    </source>
</evidence>
<dbReference type="PROSITE" id="PS01012">
    <property type="entry name" value="FOLYLPOLYGLU_SYNT_2"/>
    <property type="match status" value="1"/>
</dbReference>
<keyword evidence="6" id="KW-0963">Cytoplasm</keyword>
<evidence type="ECO:0000256" key="12">
    <source>
        <dbReference type="ARBA" id="ARBA00022840"/>
    </source>
</evidence>
<feature type="binding site" evidence="18">
    <location>
        <position position="364"/>
    </location>
    <ligand>
        <name>ATP</name>
        <dbReference type="ChEBI" id="CHEBI:30616"/>
    </ligand>
</feature>
<dbReference type="GeneID" id="35598047"/>
<evidence type="ECO:0000256" key="8">
    <source>
        <dbReference type="ARBA" id="ARBA00022598"/>
    </source>
</evidence>
<dbReference type="InterPro" id="IPR036565">
    <property type="entry name" value="Mur-like_cat_sf"/>
</dbReference>
<protein>
    <recommendedName>
        <fullName evidence="17">Folylpolyglutamate synthase</fullName>
        <ecNumber evidence="17">6.3.2.17</ecNumber>
    </recommendedName>
    <alternativeName>
        <fullName evidence="17">Folylpoly-gamma-glutamate synthetase</fullName>
    </alternativeName>
    <alternativeName>
        <fullName evidence="17">Tetrahydrofolylpolyglutamate synthase</fullName>
    </alternativeName>
</protein>
<evidence type="ECO:0000313" key="20">
    <source>
        <dbReference type="EMBL" id="CZT17004.1"/>
    </source>
</evidence>
<reference evidence="20 21" key="1">
    <citation type="submission" date="2016-03" db="EMBL/GenBank/DDBJ databases">
        <authorList>
            <person name="Ploux O."/>
        </authorList>
    </citation>
    <scope>NUCLEOTIDE SEQUENCE [LARGE SCALE GENOMIC DNA]</scope>
    <source>
        <strain evidence="20 21">URUG2</strain>
    </source>
</reference>
<dbReference type="GO" id="GO:0005743">
    <property type="term" value="C:mitochondrial inner membrane"/>
    <property type="evidence" value="ECO:0007669"/>
    <property type="project" value="UniProtKB-SubCell"/>
</dbReference>
<accession>A0A2D3V3D1</accession>
<dbReference type="SUPFAM" id="SSF53244">
    <property type="entry name" value="MurD-like peptide ligases, peptide-binding domain"/>
    <property type="match status" value="1"/>
</dbReference>
<dbReference type="GO" id="GO:0005524">
    <property type="term" value="F:ATP binding"/>
    <property type="evidence" value="ECO:0007669"/>
    <property type="project" value="UniProtKB-KW"/>
</dbReference>
<evidence type="ECO:0000313" key="21">
    <source>
        <dbReference type="Proteomes" id="UP000225277"/>
    </source>
</evidence>
<evidence type="ECO:0000256" key="6">
    <source>
        <dbReference type="ARBA" id="ARBA00022490"/>
    </source>
</evidence>
<evidence type="ECO:0000256" key="16">
    <source>
        <dbReference type="ARBA" id="ARBA00047493"/>
    </source>
</evidence>
<feature type="binding site" evidence="19">
    <location>
        <position position="200"/>
    </location>
    <ligand>
        <name>Mg(2+)</name>
        <dbReference type="ChEBI" id="CHEBI:18420"/>
        <label>1</label>
    </ligand>
</feature>
<keyword evidence="12 18" id="KW-0067">ATP-binding</keyword>